<dbReference type="OrthoDB" id="10259545at2759"/>
<accession>A5DLM4</accession>
<dbReference type="InterPro" id="IPR036052">
    <property type="entry name" value="TrpB-like_PALP_sf"/>
</dbReference>
<evidence type="ECO:0000256" key="2">
    <source>
        <dbReference type="ARBA" id="ARBA00004173"/>
    </source>
</evidence>
<reference evidence="20 21" key="1">
    <citation type="journal article" date="2009" name="Nature">
        <title>Evolution of pathogenicity and sexual reproduction in eight Candida genomes.</title>
        <authorList>
            <person name="Butler G."/>
            <person name="Rasmussen M.D."/>
            <person name="Lin M.F."/>
            <person name="Santos M.A."/>
            <person name="Sakthikumar S."/>
            <person name="Munro C.A."/>
            <person name="Rheinbay E."/>
            <person name="Grabherr M."/>
            <person name="Forche A."/>
            <person name="Reedy J.L."/>
            <person name="Agrafioti I."/>
            <person name="Arnaud M.B."/>
            <person name="Bates S."/>
            <person name="Brown A.J."/>
            <person name="Brunke S."/>
            <person name="Costanzo M.C."/>
            <person name="Fitzpatrick D.A."/>
            <person name="de Groot P.W."/>
            <person name="Harris D."/>
            <person name="Hoyer L.L."/>
            <person name="Hube B."/>
            <person name="Klis F.M."/>
            <person name="Kodira C."/>
            <person name="Lennard N."/>
            <person name="Logue M.E."/>
            <person name="Martin R."/>
            <person name="Neiman A.M."/>
            <person name="Nikolaou E."/>
            <person name="Quail M.A."/>
            <person name="Quinn J."/>
            <person name="Santos M.C."/>
            <person name="Schmitzberger F.F."/>
            <person name="Sherlock G."/>
            <person name="Shah P."/>
            <person name="Silverstein K.A."/>
            <person name="Skrzypek M.S."/>
            <person name="Soll D."/>
            <person name="Staggs R."/>
            <person name="Stansfield I."/>
            <person name="Stumpf M.P."/>
            <person name="Sudbery P.E."/>
            <person name="Srikantha T."/>
            <person name="Zeng Q."/>
            <person name="Berman J."/>
            <person name="Berriman M."/>
            <person name="Heitman J."/>
            <person name="Gow N.A."/>
            <person name="Lorenz M.C."/>
            <person name="Birren B.W."/>
            <person name="Kellis M."/>
            <person name="Cuomo C.A."/>
        </authorList>
    </citation>
    <scope>NUCLEOTIDE SEQUENCE [LARGE SCALE GENOMIC DNA]</scope>
    <source>
        <strain evidence="21">ATCC 6260 / CBS 566 / DSM 6381 / JCM 1539 / NBRC 10279 / NRRL Y-324</strain>
    </source>
</reference>
<evidence type="ECO:0000256" key="13">
    <source>
        <dbReference type="ARBA" id="ARBA00050981"/>
    </source>
</evidence>
<dbReference type="GO" id="GO:0005739">
    <property type="term" value="C:mitochondrion"/>
    <property type="evidence" value="ECO:0007669"/>
    <property type="project" value="UniProtKB-SubCell"/>
</dbReference>
<keyword evidence="11" id="KW-0198">Cysteine biosynthesis</keyword>
<evidence type="ECO:0000256" key="4">
    <source>
        <dbReference type="ARBA" id="ARBA00007103"/>
    </source>
</evidence>
<proteinExistence type="inferred from homology"/>
<evidence type="ECO:0000259" key="19">
    <source>
        <dbReference type="Pfam" id="PF00291"/>
    </source>
</evidence>
<dbReference type="SUPFAM" id="SSF53686">
    <property type="entry name" value="Tryptophan synthase beta subunit-like PLP-dependent enzymes"/>
    <property type="match status" value="1"/>
</dbReference>
<dbReference type="HOGENOM" id="CLU_021018_2_0_1"/>
<evidence type="ECO:0000313" key="21">
    <source>
        <dbReference type="Proteomes" id="UP000001997"/>
    </source>
</evidence>
<sequence>MFSKTIRRGLRISTQTSQLPFIPLVSNSGLPGAVGNTPLIRLPRISEETGRNIFAKAEYMNPGGSVKDRAALYVIKDAEERGLISPGGTVVEGTAGNTGIGLAHVCRAKGYKCVIYMPNTQSPQKIETLRLLGAEVHPVPAVAFTDPQNYNHQAKRHAEKLDNAVWTNQFDNTAIDKPILKTTGPEIWAPIEWKSRCFGLVPPGTGGTFAGVTRYFEVYGF</sequence>
<dbReference type="Pfam" id="PF00291">
    <property type="entry name" value="PALP"/>
    <property type="match status" value="1"/>
</dbReference>
<evidence type="ECO:0000256" key="7">
    <source>
        <dbReference type="ARBA" id="ARBA00022679"/>
    </source>
</evidence>
<evidence type="ECO:0000256" key="3">
    <source>
        <dbReference type="ARBA" id="ARBA00004962"/>
    </source>
</evidence>
<comment type="function">
    <text evidence="14">Catalyzes the conversion of O-succinyl-L-serine into cysteine, the last step in the cysteine biosynthesis pathway. Can also use O-acetyl-L-serine.</text>
</comment>
<dbReference type="STRING" id="294746.A5DLM4"/>
<protein>
    <recommendedName>
        <fullName evidence="15">Cysteine synthase 1</fullName>
        <ecNumber evidence="5">2.5.1.47</ecNumber>
    </recommendedName>
    <alternativeName>
        <fullName evidence="16">O-acetylserine (thiol)-lyase 1</fullName>
    </alternativeName>
    <alternativeName>
        <fullName evidence="17">O-acetylserine sulfhydrylase 1</fullName>
    </alternativeName>
    <alternativeName>
        <fullName evidence="18">O-succinylserine sulfhydrylase</fullName>
    </alternativeName>
</protein>
<dbReference type="GO" id="GO:0006535">
    <property type="term" value="P:cysteine biosynthetic process from serine"/>
    <property type="evidence" value="ECO:0007669"/>
    <property type="project" value="EnsemblFungi"/>
</dbReference>
<dbReference type="InterPro" id="IPR001926">
    <property type="entry name" value="TrpB-like_PALP"/>
</dbReference>
<dbReference type="Gene3D" id="3.40.50.1100">
    <property type="match status" value="2"/>
</dbReference>
<comment type="catalytic activity">
    <reaction evidence="13">
        <text>O-succinyl-L-serine + hydrogen sulfide = L-cysteine + succinate</text>
        <dbReference type="Rhea" id="RHEA:53816"/>
        <dbReference type="ChEBI" id="CHEBI:29919"/>
        <dbReference type="ChEBI" id="CHEBI:30031"/>
        <dbReference type="ChEBI" id="CHEBI:35235"/>
        <dbReference type="ChEBI" id="CHEBI:136856"/>
    </reaction>
</comment>
<dbReference type="GO" id="GO:0141223">
    <property type="term" value="F:cysteine synthase activity, acting on O-succinyl-L-serine"/>
    <property type="evidence" value="ECO:0007669"/>
    <property type="project" value="EnsemblFungi"/>
</dbReference>
<comment type="subcellular location">
    <subcellularLocation>
        <location evidence="2">Mitochondrion</location>
    </subcellularLocation>
</comment>
<name>A5DLM4_PICGU</name>
<evidence type="ECO:0000256" key="10">
    <source>
        <dbReference type="ARBA" id="ARBA00023128"/>
    </source>
</evidence>
<evidence type="ECO:0000256" key="1">
    <source>
        <dbReference type="ARBA" id="ARBA00001933"/>
    </source>
</evidence>
<evidence type="ECO:0000256" key="18">
    <source>
        <dbReference type="ARBA" id="ARBA00081847"/>
    </source>
</evidence>
<comment type="similarity">
    <text evidence="4">Belongs to the cysteine synthase/cystathionine beta-synthase family.</text>
</comment>
<feature type="domain" description="Tryptophan synthase beta chain-like PALP" evidence="19">
    <location>
        <begin position="33"/>
        <end position="217"/>
    </location>
</feature>
<dbReference type="InterPro" id="IPR001216">
    <property type="entry name" value="P-phosphate_BS"/>
</dbReference>
<dbReference type="FunFam" id="3.40.50.1100:FF:000011">
    <property type="entry name" value="Cysteine synthase (o-acetylserine)"/>
    <property type="match status" value="1"/>
</dbReference>
<evidence type="ECO:0000256" key="17">
    <source>
        <dbReference type="ARBA" id="ARBA00079147"/>
    </source>
</evidence>
<gene>
    <name evidence="20" type="ORF">PGUG_04175</name>
</gene>
<evidence type="ECO:0000256" key="12">
    <source>
        <dbReference type="ARBA" id="ARBA00047931"/>
    </source>
</evidence>
<evidence type="ECO:0000256" key="15">
    <source>
        <dbReference type="ARBA" id="ARBA00072087"/>
    </source>
</evidence>
<comment type="pathway">
    <text evidence="3">Amino-acid biosynthesis; L-cysteine biosynthesis; L-cysteine from L-serine: step 2/2.</text>
</comment>
<dbReference type="eggNOG" id="KOG1481">
    <property type="taxonomic scope" value="Eukaryota"/>
</dbReference>
<dbReference type="EMBL" id="CH408159">
    <property type="protein sequence ID" value="EDK40077.1"/>
    <property type="molecule type" value="Genomic_DNA"/>
</dbReference>
<keyword evidence="21" id="KW-1185">Reference proteome</keyword>
<dbReference type="CDD" id="cd01561">
    <property type="entry name" value="CBS_like"/>
    <property type="match status" value="1"/>
</dbReference>
<dbReference type="InParanoid" id="A5DLM4"/>
<dbReference type="GO" id="GO:0004124">
    <property type="term" value="F:cysteine synthase activity"/>
    <property type="evidence" value="ECO:0007669"/>
    <property type="project" value="UniProtKB-EC"/>
</dbReference>
<dbReference type="RefSeq" id="XP_001483446.1">
    <property type="nucleotide sequence ID" value="XM_001483396.1"/>
</dbReference>
<dbReference type="InterPro" id="IPR050214">
    <property type="entry name" value="Cys_Synth/Cystath_Beta-Synth"/>
</dbReference>
<comment type="cofactor">
    <cofactor evidence="1">
        <name>pyridoxal 5'-phosphate</name>
        <dbReference type="ChEBI" id="CHEBI:597326"/>
    </cofactor>
</comment>
<comment type="catalytic activity">
    <reaction evidence="12">
        <text>O-acetyl-L-serine + hydrogen sulfide = L-cysteine + acetate</text>
        <dbReference type="Rhea" id="RHEA:14829"/>
        <dbReference type="ChEBI" id="CHEBI:29919"/>
        <dbReference type="ChEBI" id="CHEBI:30089"/>
        <dbReference type="ChEBI" id="CHEBI:35235"/>
        <dbReference type="ChEBI" id="CHEBI:58340"/>
        <dbReference type="EC" id="2.5.1.47"/>
    </reaction>
</comment>
<keyword evidence="9" id="KW-0809">Transit peptide</keyword>
<organism evidence="20 21">
    <name type="scientific">Meyerozyma guilliermondii (strain ATCC 6260 / CBS 566 / DSM 6381 / JCM 1539 / NBRC 10279 / NRRL Y-324)</name>
    <name type="common">Yeast</name>
    <name type="synonym">Candida guilliermondii</name>
    <dbReference type="NCBI Taxonomy" id="294746"/>
    <lineage>
        <taxon>Eukaryota</taxon>
        <taxon>Fungi</taxon>
        <taxon>Dikarya</taxon>
        <taxon>Ascomycota</taxon>
        <taxon>Saccharomycotina</taxon>
        <taxon>Pichiomycetes</taxon>
        <taxon>Debaryomycetaceae</taxon>
        <taxon>Meyerozyma</taxon>
    </lineage>
</organism>
<keyword evidence="10" id="KW-0496">Mitochondrion</keyword>
<evidence type="ECO:0000256" key="14">
    <source>
        <dbReference type="ARBA" id="ARBA00058228"/>
    </source>
</evidence>
<dbReference type="PROSITE" id="PS00901">
    <property type="entry name" value="CYS_SYNTHASE"/>
    <property type="match status" value="1"/>
</dbReference>
<dbReference type="Proteomes" id="UP000001997">
    <property type="component" value="Unassembled WGS sequence"/>
</dbReference>
<dbReference type="AlphaFoldDB" id="A5DLM4"/>
<evidence type="ECO:0000256" key="11">
    <source>
        <dbReference type="ARBA" id="ARBA00023192"/>
    </source>
</evidence>
<dbReference type="EC" id="2.5.1.47" evidence="5"/>
<keyword evidence="6" id="KW-0028">Amino-acid biosynthesis</keyword>
<evidence type="ECO:0000256" key="5">
    <source>
        <dbReference type="ARBA" id="ARBA00012681"/>
    </source>
</evidence>
<keyword evidence="7" id="KW-0808">Transferase</keyword>
<evidence type="ECO:0000256" key="8">
    <source>
        <dbReference type="ARBA" id="ARBA00022898"/>
    </source>
</evidence>
<dbReference type="KEGG" id="pgu:PGUG_04175"/>
<evidence type="ECO:0000256" key="9">
    <source>
        <dbReference type="ARBA" id="ARBA00022946"/>
    </source>
</evidence>
<evidence type="ECO:0000256" key="6">
    <source>
        <dbReference type="ARBA" id="ARBA00022605"/>
    </source>
</evidence>
<evidence type="ECO:0000256" key="16">
    <source>
        <dbReference type="ARBA" id="ARBA00078262"/>
    </source>
</evidence>
<evidence type="ECO:0000313" key="20">
    <source>
        <dbReference type="EMBL" id="EDK40077.1"/>
    </source>
</evidence>
<dbReference type="PANTHER" id="PTHR10314">
    <property type="entry name" value="CYSTATHIONINE BETA-SYNTHASE"/>
    <property type="match status" value="1"/>
</dbReference>
<keyword evidence="8" id="KW-0663">Pyridoxal phosphate</keyword>
<dbReference type="VEuPathDB" id="FungiDB:PGUG_04175"/>
<dbReference type="GeneID" id="5125106"/>